<evidence type="ECO:0000313" key="2">
    <source>
        <dbReference type="Proteomes" id="UP000593565"/>
    </source>
</evidence>
<comment type="caution">
    <text evidence="1">The sequence shown here is derived from an EMBL/GenBank/DDBJ whole genome shotgun (WGS) entry which is preliminary data.</text>
</comment>
<evidence type="ECO:0000313" key="1">
    <source>
        <dbReference type="EMBL" id="KAF4074673.1"/>
    </source>
</evidence>
<name>A0A7J5ZW78_AMEME</name>
<gene>
    <name evidence="1" type="ORF">AMELA_G00242070</name>
</gene>
<keyword evidence="2" id="KW-1185">Reference proteome</keyword>
<protein>
    <submittedName>
        <fullName evidence="1">Uncharacterized protein</fullName>
    </submittedName>
</protein>
<dbReference type="AlphaFoldDB" id="A0A7J5ZW78"/>
<dbReference type="Proteomes" id="UP000593565">
    <property type="component" value="Unassembled WGS sequence"/>
</dbReference>
<sequence>MVYFRHRSFCCAARTGAQVTVLDYVEHRLCQHSTSATYCIHGRRTVTSHRALTLGQGGNDARRPRTSEYYRSALRR</sequence>
<organism evidence="1 2">
    <name type="scientific">Ameiurus melas</name>
    <name type="common">Black bullhead</name>
    <name type="synonym">Silurus melas</name>
    <dbReference type="NCBI Taxonomy" id="219545"/>
    <lineage>
        <taxon>Eukaryota</taxon>
        <taxon>Metazoa</taxon>
        <taxon>Chordata</taxon>
        <taxon>Craniata</taxon>
        <taxon>Vertebrata</taxon>
        <taxon>Euteleostomi</taxon>
        <taxon>Actinopterygii</taxon>
        <taxon>Neopterygii</taxon>
        <taxon>Teleostei</taxon>
        <taxon>Ostariophysi</taxon>
        <taxon>Siluriformes</taxon>
        <taxon>Ictaluridae</taxon>
        <taxon>Ameiurus</taxon>
    </lineage>
</organism>
<reference evidence="1 2" key="1">
    <citation type="submission" date="2020-02" db="EMBL/GenBank/DDBJ databases">
        <title>A chromosome-scale genome assembly of the black bullhead catfish (Ameiurus melas).</title>
        <authorList>
            <person name="Wen M."/>
            <person name="Zham M."/>
            <person name="Cabau C."/>
            <person name="Klopp C."/>
            <person name="Donnadieu C."/>
            <person name="Roques C."/>
            <person name="Bouchez O."/>
            <person name="Lampietro C."/>
            <person name="Jouanno E."/>
            <person name="Herpin A."/>
            <person name="Louis A."/>
            <person name="Berthelot C."/>
            <person name="Parey E."/>
            <person name="Roest-Crollius H."/>
            <person name="Braasch I."/>
            <person name="Postlethwait J."/>
            <person name="Robinson-Rechavi M."/>
            <person name="Echchiki A."/>
            <person name="Begum T."/>
            <person name="Montfort J."/>
            <person name="Schartl M."/>
            <person name="Bobe J."/>
            <person name="Guiguen Y."/>
        </authorList>
    </citation>
    <scope>NUCLEOTIDE SEQUENCE [LARGE SCALE GENOMIC DNA]</scope>
    <source>
        <strain evidence="1">M_S1</strain>
        <tissue evidence="1">Blood</tissue>
    </source>
</reference>
<dbReference type="EMBL" id="JAAGNN010000022">
    <property type="protein sequence ID" value="KAF4074673.1"/>
    <property type="molecule type" value="Genomic_DNA"/>
</dbReference>
<proteinExistence type="predicted"/>
<accession>A0A7J5ZW78</accession>